<evidence type="ECO:0000313" key="2">
    <source>
        <dbReference type="EMBL" id="GAK70096.1"/>
    </source>
</evidence>
<comment type="caution">
    <text evidence="2">The sequence shown here is derived from an EMBL/GenBank/DDBJ whole genome shotgun (WGS) entry which is preliminary data.</text>
</comment>
<name>A0A081CTV0_9HYPH</name>
<feature type="chain" id="PRO_5001756242" evidence="1">
    <location>
        <begin position="22"/>
        <end position="166"/>
    </location>
</feature>
<sequence length="166" mass="17963">MIARILIVLGLLTSIMGSVQAQDKKNRFDECSLNTLPCQSRVIVGGNSANCISVYSPSLKSMYVTGITVARITFGISSTIQSSFYGGKLNGAALVSKDKPLCLCRSYGGFKNEEICRPNSLPAGKYGVYLNIRPLEDLNGNRNFDETLGVSEFRVDASGRITNLPL</sequence>
<dbReference type="Proteomes" id="UP000028701">
    <property type="component" value="Unassembled WGS sequence"/>
</dbReference>
<reference evidence="2 3" key="1">
    <citation type="submission" date="2014-08" db="EMBL/GenBank/DDBJ databases">
        <title>Whole genome shotgun sequence of Rhizobium rubi NBRC 13261.</title>
        <authorList>
            <person name="Katano-Makiyama Y."/>
            <person name="Hosoyama A."/>
            <person name="Hashimoto M."/>
            <person name="Hosoyama Y."/>
            <person name="Noguchi M."/>
            <person name="Tsuchikane K."/>
            <person name="Uohara A."/>
            <person name="Ohji S."/>
            <person name="Ichikawa N."/>
            <person name="Kimura A."/>
            <person name="Yamazoe A."/>
            <person name="Fujita N."/>
        </authorList>
    </citation>
    <scope>NUCLEOTIDE SEQUENCE [LARGE SCALE GENOMIC DNA]</scope>
    <source>
        <strain evidence="2 3">NBRC 13261</strain>
    </source>
</reference>
<gene>
    <name evidence="2" type="ORF">RRU01S_07_06250</name>
</gene>
<proteinExistence type="predicted"/>
<dbReference type="RefSeq" id="WP_131367773.1">
    <property type="nucleotide sequence ID" value="NZ_BBJU01000007.1"/>
</dbReference>
<organism evidence="2 3">
    <name type="scientific">Agrobacterium rubi TR3 = NBRC 13261</name>
    <dbReference type="NCBI Taxonomy" id="1368415"/>
    <lineage>
        <taxon>Bacteria</taxon>
        <taxon>Pseudomonadati</taxon>
        <taxon>Pseudomonadota</taxon>
        <taxon>Alphaproteobacteria</taxon>
        <taxon>Hyphomicrobiales</taxon>
        <taxon>Rhizobiaceae</taxon>
        <taxon>Rhizobium/Agrobacterium group</taxon>
        <taxon>Agrobacterium</taxon>
    </lineage>
</organism>
<protein>
    <submittedName>
        <fullName evidence="2">Uncharacterized protein</fullName>
    </submittedName>
</protein>
<feature type="signal peptide" evidence="1">
    <location>
        <begin position="1"/>
        <end position="21"/>
    </location>
</feature>
<keyword evidence="1" id="KW-0732">Signal</keyword>
<dbReference type="AlphaFoldDB" id="A0A081CTV0"/>
<dbReference type="EMBL" id="BBJU01000007">
    <property type="protein sequence ID" value="GAK70096.1"/>
    <property type="molecule type" value="Genomic_DNA"/>
</dbReference>
<accession>A0A081CTV0</accession>
<evidence type="ECO:0000256" key="1">
    <source>
        <dbReference type="SAM" id="SignalP"/>
    </source>
</evidence>
<evidence type="ECO:0000313" key="3">
    <source>
        <dbReference type="Proteomes" id="UP000028701"/>
    </source>
</evidence>